<keyword evidence="4" id="KW-1185">Reference proteome</keyword>
<comment type="caution">
    <text evidence="3">The sequence shown here is derived from an EMBL/GenBank/DDBJ whole genome shotgun (WGS) entry which is preliminary data.</text>
</comment>
<protein>
    <submittedName>
        <fullName evidence="3">Uncharacterized protein</fullName>
    </submittedName>
</protein>
<dbReference type="GO" id="GO:0009898">
    <property type="term" value="C:cytoplasmic side of plasma membrane"/>
    <property type="evidence" value="ECO:0007669"/>
    <property type="project" value="TreeGrafter"/>
</dbReference>
<dbReference type="PANTHER" id="PTHR17357">
    <property type="entry name" value="GM2 GANGLIOSIDE ACTIVATOR PROTEIN"/>
    <property type="match status" value="1"/>
</dbReference>
<evidence type="ECO:0000256" key="2">
    <source>
        <dbReference type="SAM" id="SignalP"/>
    </source>
</evidence>
<evidence type="ECO:0000313" key="4">
    <source>
        <dbReference type="Proteomes" id="UP000812440"/>
    </source>
</evidence>
<feature type="non-terminal residue" evidence="3">
    <location>
        <position position="83"/>
    </location>
</feature>
<accession>A0A8T2J102</accession>
<dbReference type="AlphaFoldDB" id="A0A8T2J102"/>
<evidence type="ECO:0000313" key="3">
    <source>
        <dbReference type="EMBL" id="KAG8438885.1"/>
    </source>
</evidence>
<dbReference type="EMBL" id="JAACNH010000006">
    <property type="protein sequence ID" value="KAG8438885.1"/>
    <property type="molecule type" value="Genomic_DNA"/>
</dbReference>
<dbReference type="GO" id="GO:0008047">
    <property type="term" value="F:enzyme activator activity"/>
    <property type="evidence" value="ECO:0007669"/>
    <property type="project" value="InterPro"/>
</dbReference>
<name>A0A8T2J102_9PIPI</name>
<sequence>MVHLCYLLTFAVLGHIASARVPFTIGEFLSVNGFSWSNCDGESLPGKIKSLSISPDPISIPGPLTASAVLETSVALTSPVTVR</sequence>
<dbReference type="Gene3D" id="2.70.220.10">
    <property type="entry name" value="Ganglioside GM2 activator"/>
    <property type="match status" value="1"/>
</dbReference>
<dbReference type="InterPro" id="IPR036846">
    <property type="entry name" value="GM2-AP_sf"/>
</dbReference>
<keyword evidence="1 2" id="KW-0732">Signal</keyword>
<gene>
    <name evidence="3" type="ORF">GDO86_005175</name>
</gene>
<dbReference type="GO" id="GO:0005319">
    <property type="term" value="F:lipid transporter activity"/>
    <property type="evidence" value="ECO:0007669"/>
    <property type="project" value="TreeGrafter"/>
</dbReference>
<dbReference type="PANTHER" id="PTHR17357:SF0">
    <property type="entry name" value="GANGLIOSIDE GM2 ACTIVATOR"/>
    <property type="match status" value="1"/>
</dbReference>
<dbReference type="SUPFAM" id="SSF63707">
    <property type="entry name" value="Ganglioside M2 (gm2) activator"/>
    <property type="match status" value="1"/>
</dbReference>
<evidence type="ECO:0000256" key="1">
    <source>
        <dbReference type="ARBA" id="ARBA00022729"/>
    </source>
</evidence>
<feature type="chain" id="PRO_5035717176" evidence="2">
    <location>
        <begin position="20"/>
        <end position="83"/>
    </location>
</feature>
<organism evidence="3 4">
    <name type="scientific">Hymenochirus boettgeri</name>
    <name type="common">Congo dwarf clawed frog</name>
    <dbReference type="NCBI Taxonomy" id="247094"/>
    <lineage>
        <taxon>Eukaryota</taxon>
        <taxon>Metazoa</taxon>
        <taxon>Chordata</taxon>
        <taxon>Craniata</taxon>
        <taxon>Vertebrata</taxon>
        <taxon>Euteleostomi</taxon>
        <taxon>Amphibia</taxon>
        <taxon>Batrachia</taxon>
        <taxon>Anura</taxon>
        <taxon>Pipoidea</taxon>
        <taxon>Pipidae</taxon>
        <taxon>Pipinae</taxon>
        <taxon>Hymenochirus</taxon>
    </lineage>
</organism>
<feature type="signal peptide" evidence="2">
    <location>
        <begin position="1"/>
        <end position="19"/>
    </location>
</feature>
<dbReference type="GO" id="GO:0006689">
    <property type="term" value="P:ganglioside catabolic process"/>
    <property type="evidence" value="ECO:0007669"/>
    <property type="project" value="InterPro"/>
</dbReference>
<dbReference type="InterPro" id="IPR028996">
    <property type="entry name" value="GM2-AP"/>
</dbReference>
<dbReference type="Proteomes" id="UP000812440">
    <property type="component" value="Chromosome 3"/>
</dbReference>
<reference evidence="3" key="1">
    <citation type="thesis" date="2020" institute="ProQuest LLC" country="789 East Eisenhower Parkway, Ann Arbor, MI, USA">
        <title>Comparative Genomics and Chromosome Evolution.</title>
        <authorList>
            <person name="Mudd A.B."/>
        </authorList>
    </citation>
    <scope>NUCLEOTIDE SEQUENCE</scope>
    <source>
        <strain evidence="3">Female2</strain>
        <tissue evidence="3">Blood</tissue>
    </source>
</reference>
<proteinExistence type="predicted"/>